<evidence type="ECO:0000313" key="6">
    <source>
        <dbReference type="EMBL" id="MFK2827016.1"/>
    </source>
</evidence>
<dbReference type="Gene3D" id="1.10.10.10">
    <property type="entry name" value="Winged helix-like DNA-binding domain superfamily/Winged helix DNA-binding domain"/>
    <property type="match status" value="1"/>
</dbReference>
<protein>
    <submittedName>
        <fullName evidence="6">LysR family transcriptional regulator</fullName>
    </submittedName>
</protein>
<dbReference type="Pfam" id="PF03466">
    <property type="entry name" value="LysR_substrate"/>
    <property type="match status" value="1"/>
</dbReference>
<dbReference type="InterPro" id="IPR000847">
    <property type="entry name" value="LysR_HTH_N"/>
</dbReference>
<keyword evidence="2" id="KW-0805">Transcription regulation</keyword>
<dbReference type="Gene3D" id="3.40.190.290">
    <property type="match status" value="1"/>
</dbReference>
<dbReference type="InterPro" id="IPR036388">
    <property type="entry name" value="WH-like_DNA-bd_sf"/>
</dbReference>
<gene>
    <name evidence="6" type="ORF">QYG89_15290</name>
</gene>
<evidence type="ECO:0000256" key="1">
    <source>
        <dbReference type="ARBA" id="ARBA00009437"/>
    </source>
</evidence>
<keyword evidence="7" id="KW-1185">Reference proteome</keyword>
<comment type="caution">
    <text evidence="6">The sequence shown here is derived from an EMBL/GenBank/DDBJ whole genome shotgun (WGS) entry which is preliminary data.</text>
</comment>
<evidence type="ECO:0000256" key="3">
    <source>
        <dbReference type="ARBA" id="ARBA00023125"/>
    </source>
</evidence>
<dbReference type="RefSeq" id="WP_404318908.1">
    <property type="nucleotide sequence ID" value="NZ_JAUIYO010000019.1"/>
</dbReference>
<dbReference type="InterPro" id="IPR005119">
    <property type="entry name" value="LysR_subst-bd"/>
</dbReference>
<dbReference type="PRINTS" id="PR00039">
    <property type="entry name" value="HTHLYSR"/>
</dbReference>
<dbReference type="InterPro" id="IPR036390">
    <property type="entry name" value="WH_DNA-bd_sf"/>
</dbReference>
<evidence type="ECO:0000313" key="7">
    <source>
        <dbReference type="Proteomes" id="UP001619911"/>
    </source>
</evidence>
<dbReference type="Pfam" id="PF00126">
    <property type="entry name" value="HTH_1"/>
    <property type="match status" value="1"/>
</dbReference>
<name>A0ABW8IEC9_9BACI</name>
<keyword evidence="3" id="KW-0238">DNA-binding</keyword>
<dbReference type="PANTHER" id="PTHR30419:SF8">
    <property type="entry name" value="NITROGEN ASSIMILATION TRANSCRIPTIONAL ACTIVATOR-RELATED"/>
    <property type="match status" value="1"/>
</dbReference>
<dbReference type="InterPro" id="IPR050950">
    <property type="entry name" value="HTH-type_LysR_regulators"/>
</dbReference>
<sequence length="295" mass="33784">MELRQLEYFMTLCEELHFTKAAEKLGISQPTLSLQIKAVEQEIGTPLFDRIGKRIALTEAGAVLLKHCRGMFQNLDNAFQEIEELRQYQGGNVSVGVLPAELDYRLTPLLIDFYKKFPKIRLNIFASTVEITKQVLDNEVDLGITLLFMPDSRLVTLPLYREEYVLVVSENHEFAHYDSISVTQLKNIPMVMYPKQFLGRRLLEDHCQKYDFHLNVVVETTTGPSLFRFVKENIGATLQPLPLSKSLNDPALRLIKITDDPPSREIGIIYRADKYLGFAVQKFIEAIEENLKTSS</sequence>
<dbReference type="Proteomes" id="UP001619911">
    <property type="component" value="Unassembled WGS sequence"/>
</dbReference>
<dbReference type="SUPFAM" id="SSF46785">
    <property type="entry name" value="Winged helix' DNA-binding domain"/>
    <property type="match status" value="1"/>
</dbReference>
<dbReference type="SUPFAM" id="SSF53850">
    <property type="entry name" value="Periplasmic binding protein-like II"/>
    <property type="match status" value="1"/>
</dbReference>
<dbReference type="PANTHER" id="PTHR30419">
    <property type="entry name" value="HTH-TYPE TRANSCRIPTIONAL REGULATOR YBHD"/>
    <property type="match status" value="1"/>
</dbReference>
<proteinExistence type="inferred from homology"/>
<evidence type="ECO:0000256" key="4">
    <source>
        <dbReference type="ARBA" id="ARBA00023163"/>
    </source>
</evidence>
<evidence type="ECO:0000259" key="5">
    <source>
        <dbReference type="PROSITE" id="PS50931"/>
    </source>
</evidence>
<feature type="domain" description="HTH lysR-type" evidence="5">
    <location>
        <begin position="1"/>
        <end position="58"/>
    </location>
</feature>
<comment type="similarity">
    <text evidence="1">Belongs to the LysR transcriptional regulatory family.</text>
</comment>
<dbReference type="PROSITE" id="PS50931">
    <property type="entry name" value="HTH_LYSR"/>
    <property type="match status" value="1"/>
</dbReference>
<accession>A0ABW8IEC9</accession>
<dbReference type="EMBL" id="JAUIYO010000019">
    <property type="protein sequence ID" value="MFK2827016.1"/>
    <property type="molecule type" value="Genomic_DNA"/>
</dbReference>
<keyword evidence="4" id="KW-0804">Transcription</keyword>
<reference evidence="6 7" key="1">
    <citation type="submission" date="2023-07" db="EMBL/GenBank/DDBJ databases">
        <title>Bacillus lucianemedeirus sp. nov, a new species isolated from an immunobiological production facility.</title>
        <authorList>
            <person name="Costa L.V."/>
            <person name="Miranda R.V.S.L."/>
            <person name="Brandao M.L.L."/>
            <person name="Reis C.M.F."/>
            <person name="Frazao A.M."/>
            <person name="Cruz F.V."/>
            <person name="Baio P.V.P."/>
            <person name="Veras J.F.C."/>
            <person name="Ramos J.N."/>
            <person name="Vieira V."/>
        </authorList>
    </citation>
    <scope>NUCLEOTIDE SEQUENCE [LARGE SCALE GENOMIC DNA]</scope>
    <source>
        <strain evidence="6 7">B190/17</strain>
    </source>
</reference>
<organism evidence="6 7">
    <name type="scientific">Bacillus lumedeiriae</name>
    <dbReference type="NCBI Taxonomy" id="3058829"/>
    <lineage>
        <taxon>Bacteria</taxon>
        <taxon>Bacillati</taxon>
        <taxon>Bacillota</taxon>
        <taxon>Bacilli</taxon>
        <taxon>Bacillales</taxon>
        <taxon>Bacillaceae</taxon>
        <taxon>Bacillus</taxon>
    </lineage>
</organism>
<dbReference type="CDD" id="cd05466">
    <property type="entry name" value="PBP2_LTTR_substrate"/>
    <property type="match status" value="1"/>
</dbReference>
<evidence type="ECO:0000256" key="2">
    <source>
        <dbReference type="ARBA" id="ARBA00023015"/>
    </source>
</evidence>